<evidence type="ECO:0000313" key="2">
    <source>
        <dbReference type="Proteomes" id="UP000249135"/>
    </source>
</evidence>
<name>A0A2W5R4A7_VARPD</name>
<evidence type="ECO:0000313" key="1">
    <source>
        <dbReference type="EMBL" id="PZQ58270.1"/>
    </source>
</evidence>
<comment type="caution">
    <text evidence="1">The sequence shown here is derived from an EMBL/GenBank/DDBJ whole genome shotgun (WGS) entry which is preliminary data.</text>
</comment>
<dbReference type="Proteomes" id="UP000249135">
    <property type="component" value="Unassembled WGS sequence"/>
</dbReference>
<gene>
    <name evidence="1" type="ORF">DI563_30910</name>
</gene>
<proteinExistence type="predicted"/>
<feature type="non-terminal residue" evidence="1">
    <location>
        <position position="80"/>
    </location>
</feature>
<dbReference type="AlphaFoldDB" id="A0A2W5R4A7"/>
<organism evidence="1 2">
    <name type="scientific">Variovorax paradoxus</name>
    <dbReference type="NCBI Taxonomy" id="34073"/>
    <lineage>
        <taxon>Bacteria</taxon>
        <taxon>Pseudomonadati</taxon>
        <taxon>Pseudomonadota</taxon>
        <taxon>Betaproteobacteria</taxon>
        <taxon>Burkholderiales</taxon>
        <taxon>Comamonadaceae</taxon>
        <taxon>Variovorax</taxon>
    </lineage>
</organism>
<dbReference type="SUPFAM" id="SSF100950">
    <property type="entry name" value="NagB/RpiA/CoA transferase-like"/>
    <property type="match status" value="1"/>
</dbReference>
<dbReference type="GO" id="GO:0016874">
    <property type="term" value="F:ligase activity"/>
    <property type="evidence" value="ECO:0007669"/>
    <property type="project" value="UniProtKB-KW"/>
</dbReference>
<dbReference type="EMBL" id="QFPP01000785">
    <property type="protein sequence ID" value="PZQ58270.1"/>
    <property type="molecule type" value="Genomic_DNA"/>
</dbReference>
<reference evidence="1 2" key="1">
    <citation type="submission" date="2017-08" db="EMBL/GenBank/DDBJ databases">
        <title>Infants hospitalized years apart are colonized by the same room-sourced microbial strains.</title>
        <authorList>
            <person name="Brooks B."/>
            <person name="Olm M.R."/>
            <person name="Firek B.A."/>
            <person name="Baker R."/>
            <person name="Thomas B.C."/>
            <person name="Morowitz M.J."/>
            <person name="Banfield J.F."/>
        </authorList>
    </citation>
    <scope>NUCLEOTIDE SEQUENCE [LARGE SCALE GENOMIC DNA]</scope>
    <source>
        <strain evidence="1">S2_005_003_R2_41</strain>
    </source>
</reference>
<keyword evidence="1" id="KW-0436">Ligase</keyword>
<sequence length="80" mass="9279">MDKAPDEKREDTASFLKAQVRAALIEQRLAMPDRLHKADLLQRVMRIWLVGRPDTVIGAYWPIKGEFDPLPALHRWKEDG</sequence>
<dbReference type="InterPro" id="IPR037171">
    <property type="entry name" value="NagB/RpiA_transferase-like"/>
</dbReference>
<accession>A0A2W5R4A7</accession>
<protein>
    <submittedName>
        <fullName evidence="1">5-formyltetrahydrofolate cyclo-ligase</fullName>
    </submittedName>
</protein>